<dbReference type="Proteomes" id="UP001271007">
    <property type="component" value="Unassembled WGS sequence"/>
</dbReference>
<evidence type="ECO:0000256" key="1">
    <source>
        <dbReference type="RuleBase" id="RU000363"/>
    </source>
</evidence>
<dbReference type="InterPro" id="IPR002347">
    <property type="entry name" value="SDR_fam"/>
</dbReference>
<dbReference type="AlphaFoldDB" id="A0AAJ0GGR3"/>
<evidence type="ECO:0000313" key="2">
    <source>
        <dbReference type="EMBL" id="KAK3057198.1"/>
    </source>
</evidence>
<dbReference type="SUPFAM" id="SSF51735">
    <property type="entry name" value="NAD(P)-binding Rossmann-fold domains"/>
    <property type="match status" value="1"/>
</dbReference>
<dbReference type="PANTHER" id="PTHR45458">
    <property type="entry name" value="SHORT-CHAIN DEHYDROGENASE/REDUCTASE SDR"/>
    <property type="match status" value="1"/>
</dbReference>
<comment type="caution">
    <text evidence="2">The sequence shown here is derived from an EMBL/GenBank/DDBJ whole genome shotgun (WGS) entry which is preliminary data.</text>
</comment>
<protein>
    <submittedName>
        <fullName evidence="2">Uncharacterized protein</fullName>
    </submittedName>
</protein>
<dbReference type="Pfam" id="PF00106">
    <property type="entry name" value="adh_short"/>
    <property type="match status" value="1"/>
</dbReference>
<dbReference type="PRINTS" id="PR00080">
    <property type="entry name" value="SDRFAMILY"/>
</dbReference>
<comment type="similarity">
    <text evidence="1">Belongs to the short-chain dehydrogenases/reductases (SDR) family.</text>
</comment>
<gene>
    <name evidence="2" type="ORF">LTR09_002237</name>
</gene>
<sequence length="223" mass="24281">MAQQTTTQLLGTDDRKTVLVVGSIRPATRDDPSVKDLIATGASLLYIDYTDESTIIDAAKAFGDKPLDCLVNCGGYGVKPDDSWSYNYDDVLERLKTMVVGPFIVTKHFKPSLEKSESGKVLNISADMGSISKNSEEGENIGYRMAKSALNQQTKTLAQEFANAGSNVRLVAVCPGFIPTRMTEWRGNVDIVEACDAVVDVVLSLTAEESGSFKDRRGQTMPW</sequence>
<dbReference type="EMBL" id="JAWDJX010000004">
    <property type="protein sequence ID" value="KAK3057198.1"/>
    <property type="molecule type" value="Genomic_DNA"/>
</dbReference>
<dbReference type="GO" id="GO:0016616">
    <property type="term" value="F:oxidoreductase activity, acting on the CH-OH group of donors, NAD or NADP as acceptor"/>
    <property type="evidence" value="ECO:0007669"/>
    <property type="project" value="TreeGrafter"/>
</dbReference>
<accession>A0AAJ0GGR3</accession>
<dbReference type="InterPro" id="IPR052184">
    <property type="entry name" value="SDR_enzymes"/>
</dbReference>
<keyword evidence="3" id="KW-1185">Reference proteome</keyword>
<dbReference type="PANTHER" id="PTHR45458:SF1">
    <property type="entry name" value="SHORT CHAIN DEHYDROGENASE"/>
    <property type="match status" value="1"/>
</dbReference>
<evidence type="ECO:0000313" key="3">
    <source>
        <dbReference type="Proteomes" id="UP001271007"/>
    </source>
</evidence>
<name>A0AAJ0GGR3_9PEZI</name>
<organism evidence="2 3">
    <name type="scientific">Extremus antarcticus</name>
    <dbReference type="NCBI Taxonomy" id="702011"/>
    <lineage>
        <taxon>Eukaryota</taxon>
        <taxon>Fungi</taxon>
        <taxon>Dikarya</taxon>
        <taxon>Ascomycota</taxon>
        <taxon>Pezizomycotina</taxon>
        <taxon>Dothideomycetes</taxon>
        <taxon>Dothideomycetidae</taxon>
        <taxon>Mycosphaerellales</taxon>
        <taxon>Extremaceae</taxon>
        <taxon>Extremus</taxon>
    </lineage>
</organism>
<dbReference type="InterPro" id="IPR036291">
    <property type="entry name" value="NAD(P)-bd_dom_sf"/>
</dbReference>
<dbReference type="PRINTS" id="PR00081">
    <property type="entry name" value="GDHRDH"/>
</dbReference>
<reference evidence="2" key="1">
    <citation type="submission" date="2023-04" db="EMBL/GenBank/DDBJ databases">
        <title>Black Yeasts Isolated from many extreme environments.</title>
        <authorList>
            <person name="Coleine C."/>
            <person name="Stajich J.E."/>
            <person name="Selbmann L."/>
        </authorList>
    </citation>
    <scope>NUCLEOTIDE SEQUENCE</scope>
    <source>
        <strain evidence="2">CCFEE 5312</strain>
    </source>
</reference>
<dbReference type="Gene3D" id="3.40.50.720">
    <property type="entry name" value="NAD(P)-binding Rossmann-like Domain"/>
    <property type="match status" value="1"/>
</dbReference>
<proteinExistence type="inferred from homology"/>